<comment type="caution">
    <text evidence="1">The sequence shown here is derived from an EMBL/GenBank/DDBJ whole genome shotgun (WGS) entry which is preliminary data.</text>
</comment>
<name>A0A250V7P3_STROL</name>
<dbReference type="AlphaFoldDB" id="A0A250V7P3"/>
<keyword evidence="2" id="KW-1185">Reference proteome</keyword>
<dbReference type="RefSeq" id="WP_067370170.1">
    <property type="nucleotide sequence ID" value="NZ_BDQI01000002.1"/>
</dbReference>
<protein>
    <submittedName>
        <fullName evidence="1">Uncharacterized protein</fullName>
    </submittedName>
</protein>
<organism evidence="1 2">
    <name type="scientific">Streptomyces olivochromogenes</name>
    <dbReference type="NCBI Taxonomy" id="1963"/>
    <lineage>
        <taxon>Bacteria</taxon>
        <taxon>Bacillati</taxon>
        <taxon>Actinomycetota</taxon>
        <taxon>Actinomycetes</taxon>
        <taxon>Kitasatosporales</taxon>
        <taxon>Streptomycetaceae</taxon>
        <taxon>Streptomyces</taxon>
    </lineage>
</organism>
<evidence type="ECO:0000313" key="2">
    <source>
        <dbReference type="Proteomes" id="UP000217446"/>
    </source>
</evidence>
<sequence length="175" mass="18029">MTVNKALKKATRKRMAAAGEPYNIARQSVLAQHRADVANATIRNAAAAGQRGARTMDSDHEAFRWAAKSFGEAAAKSAGISSINKAIADAMGLKTLGHTAALTTKLSSLSRPASESVAFRALGEAAAKSAGISSINKAIADAMGLKTLGHTAALTTKLSSLSRPVGLHAKAPRRP</sequence>
<accession>A0A250V7P3</accession>
<dbReference type="EMBL" id="BDQI01000002">
    <property type="protein sequence ID" value="GAX50191.1"/>
    <property type="molecule type" value="Genomic_DNA"/>
</dbReference>
<evidence type="ECO:0000313" key="1">
    <source>
        <dbReference type="EMBL" id="GAX50191.1"/>
    </source>
</evidence>
<gene>
    <name evidence="1" type="ORF">SO3561_01688</name>
</gene>
<dbReference type="Proteomes" id="UP000217446">
    <property type="component" value="Unassembled WGS sequence"/>
</dbReference>
<reference evidence="2" key="1">
    <citation type="submission" date="2017-05" db="EMBL/GenBank/DDBJ databases">
        <title>Streptomyces olivochromogenes NBRC 3561 whole genome shotgun sequence.</title>
        <authorList>
            <person name="Dohra H."/>
            <person name="Kodani S."/>
        </authorList>
    </citation>
    <scope>NUCLEOTIDE SEQUENCE [LARGE SCALE GENOMIC DNA]</scope>
    <source>
        <strain evidence="2">NBRC 3561</strain>
    </source>
</reference>
<proteinExistence type="predicted"/>